<reference evidence="2 3" key="1">
    <citation type="submission" date="2020-08" db="EMBL/GenBank/DDBJ databases">
        <title>A Genomic Blueprint of the Chicken Gut Microbiome.</title>
        <authorList>
            <person name="Gilroy R."/>
            <person name="Ravi A."/>
            <person name="Getino M."/>
            <person name="Pursley I."/>
            <person name="Horton D.L."/>
            <person name="Alikhan N.-F."/>
            <person name="Baker D."/>
            <person name="Gharbi K."/>
            <person name="Hall N."/>
            <person name="Watson M."/>
            <person name="Adriaenssens E.M."/>
            <person name="Foster-Nyarko E."/>
            <person name="Jarju S."/>
            <person name="Secka A."/>
            <person name="Antonio M."/>
            <person name="Oren A."/>
            <person name="Chaudhuri R."/>
            <person name="La Ragione R.M."/>
            <person name="Hildebrand F."/>
            <person name="Pallen M.J."/>
        </authorList>
    </citation>
    <scope>NUCLEOTIDE SEQUENCE [LARGE SCALE GENOMIC DNA]</scope>
    <source>
        <strain evidence="2 3">Sa2BVA9</strain>
    </source>
</reference>
<keyword evidence="1" id="KW-0812">Transmembrane</keyword>
<name>A0ABR8T555_9BACL</name>
<protein>
    <submittedName>
        <fullName evidence="2">Spore cortex biosynthesis protein YabQ</fullName>
    </submittedName>
</protein>
<dbReference type="Pfam" id="PF09578">
    <property type="entry name" value="Spore_YabQ"/>
    <property type="match status" value="1"/>
</dbReference>
<accession>A0ABR8T555</accession>
<dbReference type="EMBL" id="JACSQL010000017">
    <property type="protein sequence ID" value="MBD7970897.1"/>
    <property type="molecule type" value="Genomic_DNA"/>
</dbReference>
<feature type="transmembrane region" description="Helical" evidence="1">
    <location>
        <begin position="70"/>
        <end position="96"/>
    </location>
</feature>
<dbReference type="RefSeq" id="WP_191804406.1">
    <property type="nucleotide sequence ID" value="NZ_JACSQL010000017.1"/>
</dbReference>
<feature type="transmembrane region" description="Helical" evidence="1">
    <location>
        <begin position="6"/>
        <end position="25"/>
    </location>
</feature>
<evidence type="ECO:0000313" key="2">
    <source>
        <dbReference type="EMBL" id="MBD7970897.1"/>
    </source>
</evidence>
<organism evidence="2 3">
    <name type="scientific">Paenibacillus gallinarum</name>
    <dbReference type="NCBI Taxonomy" id="2762232"/>
    <lineage>
        <taxon>Bacteria</taxon>
        <taxon>Bacillati</taxon>
        <taxon>Bacillota</taxon>
        <taxon>Bacilli</taxon>
        <taxon>Bacillales</taxon>
        <taxon>Paenibacillaceae</taxon>
        <taxon>Paenibacillus</taxon>
    </lineage>
</organism>
<feature type="transmembrane region" description="Helical" evidence="1">
    <location>
        <begin position="131"/>
        <end position="150"/>
    </location>
</feature>
<dbReference type="NCBIfam" id="TIGR02893">
    <property type="entry name" value="spore_yabQ"/>
    <property type="match status" value="1"/>
</dbReference>
<feature type="transmembrane region" description="Helical" evidence="1">
    <location>
        <begin position="46"/>
        <end position="64"/>
    </location>
</feature>
<keyword evidence="3" id="KW-1185">Reference proteome</keyword>
<dbReference type="Proteomes" id="UP000608071">
    <property type="component" value="Unassembled WGS sequence"/>
</dbReference>
<comment type="caution">
    <text evidence="2">The sequence shown here is derived from an EMBL/GenBank/DDBJ whole genome shotgun (WGS) entry which is preliminary data.</text>
</comment>
<gene>
    <name evidence="2" type="ORF">H9647_22790</name>
</gene>
<evidence type="ECO:0000256" key="1">
    <source>
        <dbReference type="SAM" id="Phobius"/>
    </source>
</evidence>
<dbReference type="InterPro" id="IPR019074">
    <property type="entry name" value="YabQ"/>
</dbReference>
<proteinExistence type="predicted"/>
<sequence>MNPEIQWITLGWMLFSGAALGMVYDSYRVLSLSFRFPRWSIHTIDLVYWIAAAVFVFNMLYASNHGELRFYVFLGLFLGVWVYFLVLSVLTQKFVVMLIGIIKKFCYILYRALYVILVIPIKGILRLLRILFGFFMALLLFLIRMVYYIIRPFLKLLYLPIRPLISKWQTPSWMARMFNRVKEWWNYWF</sequence>
<keyword evidence="1" id="KW-0472">Membrane</keyword>
<keyword evidence="1" id="KW-1133">Transmembrane helix</keyword>
<evidence type="ECO:0000313" key="3">
    <source>
        <dbReference type="Proteomes" id="UP000608071"/>
    </source>
</evidence>